<feature type="compositionally biased region" description="Polar residues" evidence="1">
    <location>
        <begin position="68"/>
        <end position="83"/>
    </location>
</feature>
<feature type="compositionally biased region" description="Polar residues" evidence="1">
    <location>
        <begin position="91"/>
        <end position="110"/>
    </location>
</feature>
<organism evidence="2 3">
    <name type="scientific">Periplaneta americana</name>
    <name type="common">American cockroach</name>
    <name type="synonym">Blatta americana</name>
    <dbReference type="NCBI Taxonomy" id="6978"/>
    <lineage>
        <taxon>Eukaryota</taxon>
        <taxon>Metazoa</taxon>
        <taxon>Ecdysozoa</taxon>
        <taxon>Arthropoda</taxon>
        <taxon>Hexapoda</taxon>
        <taxon>Insecta</taxon>
        <taxon>Pterygota</taxon>
        <taxon>Neoptera</taxon>
        <taxon>Polyneoptera</taxon>
        <taxon>Dictyoptera</taxon>
        <taxon>Blattodea</taxon>
        <taxon>Blattoidea</taxon>
        <taxon>Blattidae</taxon>
        <taxon>Blattinae</taxon>
        <taxon>Periplaneta</taxon>
    </lineage>
</organism>
<gene>
    <name evidence="2" type="ORF">ANN_10970</name>
</gene>
<evidence type="ECO:0000313" key="3">
    <source>
        <dbReference type="Proteomes" id="UP001148838"/>
    </source>
</evidence>
<dbReference type="EMBL" id="JAJSOF020000015">
    <property type="protein sequence ID" value="KAJ4441120.1"/>
    <property type="molecule type" value="Genomic_DNA"/>
</dbReference>
<dbReference type="Proteomes" id="UP001148838">
    <property type="component" value="Unassembled WGS sequence"/>
</dbReference>
<keyword evidence="3" id="KW-1185">Reference proteome</keyword>
<sequence>MSTYKRVNTIKINFDPAATRPAALEIHHWLVNYIGLNIDQVYTVQLNSRERAIYVKLTIDPPTGRSAYKSNISGNNHPVTSNDKSMEKMDTLSSSGMIQESTQNDLQLETQEGKERAKQQEQLIPEYKIERAVGVYLWKGHLYKVNRLQIRNDYKQGGLRLTAVNNKAQAIMMRHFITTLHGQVIQRM</sequence>
<feature type="region of interest" description="Disordered" evidence="1">
    <location>
        <begin position="65"/>
        <end position="112"/>
    </location>
</feature>
<protein>
    <submittedName>
        <fullName evidence="2">Uncharacterized protein</fullName>
    </submittedName>
</protein>
<name>A0ABQ8T610_PERAM</name>
<reference evidence="2 3" key="1">
    <citation type="journal article" date="2022" name="Allergy">
        <title>Genome assembly and annotation of Periplaneta americana reveal a comprehensive cockroach allergen profile.</title>
        <authorList>
            <person name="Wang L."/>
            <person name="Xiong Q."/>
            <person name="Saelim N."/>
            <person name="Wang L."/>
            <person name="Nong W."/>
            <person name="Wan A.T."/>
            <person name="Shi M."/>
            <person name="Liu X."/>
            <person name="Cao Q."/>
            <person name="Hui J.H.L."/>
            <person name="Sookrung N."/>
            <person name="Leung T.F."/>
            <person name="Tungtrongchitr A."/>
            <person name="Tsui S.K.W."/>
        </authorList>
    </citation>
    <scope>NUCLEOTIDE SEQUENCE [LARGE SCALE GENOMIC DNA]</scope>
    <source>
        <strain evidence="2">PWHHKU_190912</strain>
    </source>
</reference>
<evidence type="ECO:0000256" key="1">
    <source>
        <dbReference type="SAM" id="MobiDB-lite"/>
    </source>
</evidence>
<comment type="caution">
    <text evidence="2">The sequence shown here is derived from an EMBL/GenBank/DDBJ whole genome shotgun (WGS) entry which is preliminary data.</text>
</comment>
<proteinExistence type="predicted"/>
<accession>A0ABQ8T610</accession>
<evidence type="ECO:0000313" key="2">
    <source>
        <dbReference type="EMBL" id="KAJ4441120.1"/>
    </source>
</evidence>